<keyword evidence="7" id="KW-0808">Transferase</keyword>
<keyword evidence="8 17" id="KW-0479">Metal-binding</keyword>
<dbReference type="SUPFAM" id="SSF52418">
    <property type="entry name" value="Nucleoside phosphorylase/phosphoribosyltransferase catalytic domain"/>
    <property type="match status" value="1"/>
</dbReference>
<evidence type="ECO:0000256" key="6">
    <source>
        <dbReference type="ARBA" id="ARBA00022676"/>
    </source>
</evidence>
<dbReference type="GO" id="GO:0006419">
    <property type="term" value="P:alanyl-tRNA aminoacylation"/>
    <property type="evidence" value="ECO:0007669"/>
    <property type="project" value="UniProtKB-UniRule"/>
</dbReference>
<dbReference type="OrthoDB" id="7506at2157"/>
<dbReference type="SUPFAM" id="SSF101353">
    <property type="entry name" value="Putative anticodon-binding domain of alanyl-tRNA synthetase (AlaRS)"/>
    <property type="match status" value="1"/>
</dbReference>
<dbReference type="Gene3D" id="2.40.30.130">
    <property type="match status" value="1"/>
</dbReference>
<protein>
    <recommendedName>
        <fullName evidence="17">Alanine--tRNA ligase</fullName>
        <ecNumber evidence="17">6.1.1.7</ecNumber>
    </recommendedName>
    <alternativeName>
        <fullName evidence="17">Alanyl-tRNA synthetase</fullName>
        <shortName evidence="17">AlaRS</shortName>
    </alternativeName>
</protein>
<evidence type="ECO:0000256" key="15">
    <source>
        <dbReference type="ARBA" id="ARBA00023141"/>
    </source>
</evidence>
<feature type="domain" description="Alanyl-transfer RNA synthetases family profile" evidence="18">
    <location>
        <begin position="60"/>
        <end position="760"/>
    </location>
</feature>
<dbReference type="SUPFAM" id="SSF50447">
    <property type="entry name" value="Translation proteins"/>
    <property type="match status" value="1"/>
</dbReference>
<dbReference type="InterPro" id="IPR022429">
    <property type="entry name" value="Ala-tRNA_lgiase_arc"/>
</dbReference>
<evidence type="ECO:0000256" key="13">
    <source>
        <dbReference type="ARBA" id="ARBA00022884"/>
    </source>
</evidence>
<dbReference type="Gene3D" id="3.30.980.10">
    <property type="entry name" value="Threonyl-trna Synthetase, Chain A, domain 2"/>
    <property type="match status" value="1"/>
</dbReference>
<keyword evidence="3 17" id="KW-0820">tRNA-binding</keyword>
<keyword evidence="13 17" id="KW-0694">RNA-binding</keyword>
<dbReference type="GO" id="GO:0016757">
    <property type="term" value="F:glycosyltransferase activity"/>
    <property type="evidence" value="ECO:0007669"/>
    <property type="project" value="UniProtKB-KW"/>
</dbReference>
<dbReference type="InterPro" id="IPR012947">
    <property type="entry name" value="tRNA_SAD"/>
</dbReference>
<evidence type="ECO:0000313" key="20">
    <source>
        <dbReference type="Proteomes" id="UP000198902"/>
    </source>
</evidence>
<keyword evidence="15" id="KW-0057">Aromatic amino acid biosynthesis</keyword>
<dbReference type="InterPro" id="IPR035902">
    <property type="entry name" value="Nuc_phospho_transferase"/>
</dbReference>
<accession>A0A0D6JNE7</accession>
<dbReference type="HAMAP" id="MF_00036_A">
    <property type="entry name" value="Ala_tRNA_synth_A"/>
    <property type="match status" value="1"/>
</dbReference>
<dbReference type="PANTHER" id="PTHR11777:SF9">
    <property type="entry name" value="ALANINE--TRNA LIGASE, CYTOPLASMIC"/>
    <property type="match status" value="1"/>
</dbReference>
<dbReference type="SUPFAM" id="SSF55681">
    <property type="entry name" value="Class II aaRS and biotin synthetases"/>
    <property type="match status" value="1"/>
</dbReference>
<dbReference type="PRINTS" id="PR00980">
    <property type="entry name" value="TRNASYNTHALA"/>
</dbReference>
<dbReference type="NCBIfam" id="TIGR00344">
    <property type="entry name" value="alaS"/>
    <property type="match status" value="1"/>
</dbReference>
<dbReference type="Pfam" id="PF01411">
    <property type="entry name" value="tRNA-synt_2c"/>
    <property type="match status" value="1"/>
</dbReference>
<dbReference type="GO" id="GO:0000162">
    <property type="term" value="P:L-tryptophan biosynthetic process"/>
    <property type="evidence" value="ECO:0007669"/>
    <property type="project" value="UniProtKB-KW"/>
</dbReference>
<evidence type="ECO:0000256" key="14">
    <source>
        <dbReference type="ARBA" id="ARBA00022917"/>
    </source>
</evidence>
<dbReference type="InterPro" id="IPR045864">
    <property type="entry name" value="aa-tRNA-synth_II/BPL/LPL"/>
</dbReference>
<evidence type="ECO:0000256" key="1">
    <source>
        <dbReference type="ARBA" id="ARBA00008226"/>
    </source>
</evidence>
<dbReference type="GO" id="GO:0005737">
    <property type="term" value="C:cytoplasm"/>
    <property type="evidence" value="ECO:0007669"/>
    <property type="project" value="UniProtKB-SubCell"/>
</dbReference>
<organism evidence="19 20">
    <name type="scientific">Haloferax massiliensis</name>
    <dbReference type="NCBI Taxonomy" id="1476858"/>
    <lineage>
        <taxon>Archaea</taxon>
        <taxon>Methanobacteriati</taxon>
        <taxon>Methanobacteriota</taxon>
        <taxon>Stenosarchaea group</taxon>
        <taxon>Halobacteria</taxon>
        <taxon>Halobacteriales</taxon>
        <taxon>Haloferacaceae</taxon>
        <taxon>Haloferax</taxon>
    </lineage>
</organism>
<dbReference type="InterPro" id="IPR018162">
    <property type="entry name" value="Ala-tRNA-ligase_IIc_anticod-bd"/>
</dbReference>
<evidence type="ECO:0000256" key="7">
    <source>
        <dbReference type="ARBA" id="ARBA00022679"/>
    </source>
</evidence>
<keyword evidence="2 17" id="KW-0963">Cytoplasm</keyword>
<evidence type="ECO:0000256" key="12">
    <source>
        <dbReference type="ARBA" id="ARBA00022840"/>
    </source>
</evidence>
<keyword evidence="4 17" id="KW-0436">Ligase</keyword>
<keyword evidence="9 17" id="KW-0547">Nucleotide-binding</keyword>
<dbReference type="RefSeq" id="WP_089777270.1">
    <property type="nucleotide sequence ID" value="NZ_CABLRR010000001.1"/>
</dbReference>
<dbReference type="GO" id="GO:0005524">
    <property type="term" value="F:ATP binding"/>
    <property type="evidence" value="ECO:0007669"/>
    <property type="project" value="UniProtKB-UniRule"/>
</dbReference>
<dbReference type="Gene3D" id="6.10.250.550">
    <property type="match status" value="1"/>
</dbReference>
<dbReference type="SUPFAM" id="SSF55186">
    <property type="entry name" value="ThrRS/AlaRS common domain"/>
    <property type="match status" value="1"/>
</dbReference>
<feature type="binding site" evidence="17">
    <location>
        <position position="618"/>
    </location>
    <ligand>
        <name>Zn(2+)</name>
        <dbReference type="ChEBI" id="CHEBI:29105"/>
    </ligand>
</feature>
<feature type="binding site" evidence="17">
    <location>
        <position position="717"/>
    </location>
    <ligand>
        <name>Zn(2+)</name>
        <dbReference type="ChEBI" id="CHEBI:29105"/>
    </ligand>
</feature>
<comment type="cofactor">
    <cofactor evidence="17">
        <name>Zn(2+)</name>
        <dbReference type="ChEBI" id="CHEBI:29105"/>
    </cofactor>
    <text evidence="17">Binds 1 zinc ion per subunit.</text>
</comment>
<dbReference type="FunFam" id="3.30.54.20:FF:000005">
    <property type="entry name" value="Alanine--tRNA ligase"/>
    <property type="match status" value="1"/>
</dbReference>
<evidence type="ECO:0000256" key="5">
    <source>
        <dbReference type="ARBA" id="ARBA00022605"/>
    </source>
</evidence>
<dbReference type="FunFam" id="3.30.930.10:FF:000056">
    <property type="entry name" value="Alanine--tRNA ligase"/>
    <property type="match status" value="1"/>
</dbReference>
<dbReference type="AlphaFoldDB" id="A0A0D6JNE7"/>
<keyword evidence="5" id="KW-0028">Amino-acid biosynthesis</keyword>
<evidence type="ECO:0000259" key="18">
    <source>
        <dbReference type="PROSITE" id="PS50860"/>
    </source>
</evidence>
<evidence type="ECO:0000256" key="2">
    <source>
        <dbReference type="ARBA" id="ARBA00022490"/>
    </source>
</evidence>
<keyword evidence="14 17" id="KW-0648">Protein biosynthesis</keyword>
<dbReference type="FunFam" id="3.40.1030.10:FF:000010">
    <property type="entry name" value="Anthranilate phosphoribosyltransferase"/>
    <property type="match status" value="1"/>
</dbReference>
<keyword evidence="16 17" id="KW-0030">Aminoacyl-tRNA synthetase</keyword>
<evidence type="ECO:0000256" key="3">
    <source>
        <dbReference type="ARBA" id="ARBA00022555"/>
    </source>
</evidence>
<dbReference type="GO" id="GO:0008270">
    <property type="term" value="F:zinc ion binding"/>
    <property type="evidence" value="ECO:0007669"/>
    <property type="project" value="UniProtKB-UniRule"/>
</dbReference>
<evidence type="ECO:0000313" key="19">
    <source>
        <dbReference type="EMBL" id="CQR49374.1"/>
    </source>
</evidence>
<comment type="function">
    <text evidence="17">Catalyzes the attachment of alanine to tRNA(Ala) in a two-step reaction: alanine is first activated by ATP to form Ala-AMP and then transferred to the acceptor end of tRNA(Ala). Also edits incorrectly charged Ser-tRNA(Ala) and Gly-tRNA(Ala) via its editing domain.</text>
</comment>
<comment type="similarity">
    <text evidence="1 17">Belongs to the class-II aminoacyl-tRNA synthetase family.</text>
</comment>
<keyword evidence="10" id="KW-0822">Tryptophan biosynthesis</keyword>
<dbReference type="Gene3D" id="3.30.54.20">
    <property type="match status" value="1"/>
</dbReference>
<dbReference type="NCBIfam" id="TIGR03683">
    <property type="entry name" value="A-tRNA_syn_arch"/>
    <property type="match status" value="1"/>
</dbReference>
<dbReference type="GO" id="GO:0002161">
    <property type="term" value="F:aminoacyl-tRNA deacylase activity"/>
    <property type="evidence" value="ECO:0007669"/>
    <property type="project" value="TreeGrafter"/>
</dbReference>
<dbReference type="Pfam" id="PF00591">
    <property type="entry name" value="Glycos_transf_3"/>
    <property type="match status" value="1"/>
</dbReference>
<dbReference type="InterPro" id="IPR002318">
    <property type="entry name" value="Ala-tRNA-lgiase_IIc"/>
</dbReference>
<dbReference type="Gene3D" id="3.30.930.10">
    <property type="entry name" value="Bira Bifunctional Protein, Domain 2"/>
    <property type="match status" value="1"/>
</dbReference>
<dbReference type="InterPro" id="IPR050058">
    <property type="entry name" value="Ala-tRNA_ligase"/>
</dbReference>
<dbReference type="InterPro" id="IPR000312">
    <property type="entry name" value="Glycosyl_Trfase_fam3"/>
</dbReference>
<dbReference type="GO" id="GO:0000049">
    <property type="term" value="F:tRNA binding"/>
    <property type="evidence" value="ECO:0007669"/>
    <property type="project" value="UniProtKB-KW"/>
</dbReference>
<evidence type="ECO:0000256" key="9">
    <source>
        <dbReference type="ARBA" id="ARBA00022741"/>
    </source>
</evidence>
<proteinExistence type="inferred from homology"/>
<gene>
    <name evidence="19" type="primary">alaS_1</name>
    <name evidence="17" type="synonym">alaS</name>
    <name evidence="19" type="ORF">BN996_00834</name>
</gene>
<dbReference type="SMART" id="SM00863">
    <property type="entry name" value="tRNA_SAD"/>
    <property type="match status" value="1"/>
</dbReference>
<feature type="binding site" evidence="17">
    <location>
        <position position="721"/>
    </location>
    <ligand>
        <name>Zn(2+)</name>
        <dbReference type="ChEBI" id="CHEBI:29105"/>
    </ligand>
</feature>
<dbReference type="Pfam" id="PF07973">
    <property type="entry name" value="tRNA_SAD"/>
    <property type="match status" value="1"/>
</dbReference>
<keyword evidence="6" id="KW-0328">Glycosyltransferase</keyword>
<keyword evidence="20" id="KW-1185">Reference proteome</keyword>
<dbReference type="FunFam" id="3.30.980.10:FF:000004">
    <property type="entry name" value="Alanine--tRNA ligase, cytoplasmic"/>
    <property type="match status" value="1"/>
</dbReference>
<dbReference type="PROSITE" id="PS50860">
    <property type="entry name" value="AA_TRNA_LIGASE_II_ALA"/>
    <property type="match status" value="1"/>
</dbReference>
<dbReference type="GO" id="GO:0004813">
    <property type="term" value="F:alanine-tRNA ligase activity"/>
    <property type="evidence" value="ECO:0007669"/>
    <property type="project" value="UniProtKB-UniRule"/>
</dbReference>
<dbReference type="EMBL" id="CSTE01000001">
    <property type="protein sequence ID" value="CQR49374.1"/>
    <property type="molecule type" value="Genomic_DNA"/>
</dbReference>
<keyword evidence="11 17" id="KW-0862">Zinc</keyword>
<keyword evidence="12 17" id="KW-0067">ATP-binding</keyword>
<reference evidence="20" key="1">
    <citation type="submission" date="2015-03" db="EMBL/GenBank/DDBJ databases">
        <authorList>
            <person name="Urmite Genomes"/>
        </authorList>
    </citation>
    <scope>NUCLEOTIDE SEQUENCE [LARGE SCALE GENOMIC DNA]</scope>
    <source>
        <strain evidence="20">Arc-Hr</strain>
    </source>
</reference>
<evidence type="ECO:0000256" key="16">
    <source>
        <dbReference type="ARBA" id="ARBA00023146"/>
    </source>
</evidence>
<comment type="catalytic activity">
    <reaction evidence="17">
        <text>tRNA(Ala) + L-alanine + ATP = L-alanyl-tRNA(Ala) + AMP + diphosphate</text>
        <dbReference type="Rhea" id="RHEA:12540"/>
        <dbReference type="Rhea" id="RHEA-COMP:9657"/>
        <dbReference type="Rhea" id="RHEA-COMP:9923"/>
        <dbReference type="ChEBI" id="CHEBI:30616"/>
        <dbReference type="ChEBI" id="CHEBI:33019"/>
        <dbReference type="ChEBI" id="CHEBI:57972"/>
        <dbReference type="ChEBI" id="CHEBI:78442"/>
        <dbReference type="ChEBI" id="CHEBI:78497"/>
        <dbReference type="ChEBI" id="CHEBI:456215"/>
        <dbReference type="EC" id="6.1.1.7"/>
    </reaction>
</comment>
<dbReference type="Proteomes" id="UP000198902">
    <property type="component" value="Unassembled WGS sequence"/>
</dbReference>
<comment type="domain">
    <text evidence="17">Consists of three domains; the N-terminal catalytic domain, the editing domain and the C-terminal C-Ala domain. The editing domain removes incorrectly charged amino acids, while the C-Ala domain, along with tRNA(Ala), serves as a bridge to cooperatively bring together the editing and aminoacylation centers thus stimulating deacylation of misacylated tRNAs.</text>
</comment>
<comment type="subcellular location">
    <subcellularLocation>
        <location evidence="17">Cytoplasm</location>
    </subcellularLocation>
</comment>
<dbReference type="InterPro" id="IPR018163">
    <property type="entry name" value="Thr/Ala-tRNA-synth_IIc_edit"/>
</dbReference>
<dbReference type="InterPro" id="IPR018165">
    <property type="entry name" value="Ala-tRNA-synth_IIc_core"/>
</dbReference>
<name>A0A0D6JNE7_9EURY</name>
<evidence type="ECO:0000256" key="10">
    <source>
        <dbReference type="ARBA" id="ARBA00022822"/>
    </source>
</evidence>
<dbReference type="InterPro" id="IPR018164">
    <property type="entry name" value="Ala-tRNA-synth_IIc_N"/>
</dbReference>
<sequence>MSELEAEYRLDYFEEEGFYRKQCPVTGVHFWTRDPDRETCGEPPADDYTFIDNPGFDEEYTLEEMREKFLSFFEEHDHERIDPYPVAANRWRDDVLLTQASIYDFQPLVTSGETPPPANPLTVSQPCIRMQDIDNVGKTGRHTMAFEMMAHHAFNAREEAGDKYAYSGEVYWKDETVRLCDEFFESLGADISEITYIEDPWVGGGNAGPAFEVLYRGAELATLVFMSMKQDPEGEYELKDGNTYSPMDTYIVDTGYGLERWTWVSQGTPTVYEAVYPDMIEFLKDNVGIEHTEEEEELIHRAAKLSGHLDIDEIDDLATARAGVAGELGVDEAELTALLRPLEDIYAIADHCRTLAYMFGDGIVPSNVGTGYLARMVLRRTKRLVDNLGVDAPLDELVDMQAERLDYQNRDTIRDIVRSEERKYRKTLERGSRKVQQLADDYADKDEPIPVDELIELYDSHGIQPDMVQEIAEERGATVDIPDDFYSLVADRHEQVDGEEDAEERDDRLGDLPATDKLYYDDQERTEFEAVVLDVFEREEGYDVVLDQTMFYPEGGGQPADHGSLATDDTTVEVTDVQIVGDVVLHRTDEDPGKGEFVRGQLDAERRRRLMRHHTATHVIGHAIRTVLGDHIRQAGASKGVDRSRLDVTHYERITREEVKQIERVANEIVMQNIPVKQEWPDRRDAEKKYGFDLYQGGIPPGEQIRLIHVGTDVQACGGTHVKRTGDIGAIKVLTTEPVQDGVERVAFAAGDAAIEATQRTEDALYGAADVLDVNPADVPETAERFFTEWKERGKTIDRLKTELAEARAAAGADEIDIDGTPVVVHSGDRVPTQKQDAYKHVLDELGVRTELDPEESADMVDDTGFGFYYQPRFNPAIHALWERRDNMGVRTFVNTIETIANPANASVHLGSFYHLAFAKKMVDTFEESEHHDLDRVLMFQGMEGYDDIRPGYTKVAEWTAGDDGEATFDDFDIETAEYGMDFEYDDLGVDEDDVAGDSADITEAVLAGDREDRFADAVALNAALRIYAREDAETIDEGLEMARDAIASGDAEAVLEDLRAF</sequence>
<dbReference type="Gene3D" id="3.40.1030.10">
    <property type="entry name" value="Nucleoside phosphorylase/phosphoribosyltransferase catalytic domain"/>
    <property type="match status" value="1"/>
</dbReference>
<dbReference type="InterPro" id="IPR009000">
    <property type="entry name" value="Transl_B-barrel_sf"/>
</dbReference>
<feature type="binding site" evidence="17">
    <location>
        <position position="614"/>
    </location>
    <ligand>
        <name>Zn(2+)</name>
        <dbReference type="ChEBI" id="CHEBI:29105"/>
    </ligand>
</feature>
<evidence type="ECO:0000256" key="11">
    <source>
        <dbReference type="ARBA" id="ARBA00022833"/>
    </source>
</evidence>
<evidence type="ECO:0000256" key="8">
    <source>
        <dbReference type="ARBA" id="ARBA00022723"/>
    </source>
</evidence>
<evidence type="ECO:0000256" key="17">
    <source>
        <dbReference type="HAMAP-Rule" id="MF_00036"/>
    </source>
</evidence>
<evidence type="ECO:0000256" key="4">
    <source>
        <dbReference type="ARBA" id="ARBA00022598"/>
    </source>
</evidence>
<dbReference type="PANTHER" id="PTHR11777">
    <property type="entry name" value="ALANYL-TRNA SYNTHETASE"/>
    <property type="match status" value="1"/>
</dbReference>
<dbReference type="EC" id="6.1.1.7" evidence="17"/>